<protein>
    <submittedName>
        <fullName evidence="1">Uncharacterized protein</fullName>
    </submittedName>
</protein>
<accession>A0A840CUR2</accession>
<reference evidence="1 2" key="1">
    <citation type="submission" date="2020-08" db="EMBL/GenBank/DDBJ databases">
        <title>Genomic Encyclopedia of Type Strains, Phase IV (KMG-IV): sequencing the most valuable type-strain genomes for metagenomic binning, comparative biology and taxonomic classification.</title>
        <authorList>
            <person name="Goeker M."/>
        </authorList>
    </citation>
    <scope>NUCLEOTIDE SEQUENCE [LARGE SCALE GENOMIC DNA]</scope>
    <source>
        <strain evidence="1 2">DSM 104969</strain>
    </source>
</reference>
<gene>
    <name evidence="1" type="ORF">GGR21_002481</name>
</gene>
<sequence>MTLGFKTKVNGKLTHFVQKILACVLLEWAEAYVPKKHTIRHGKRWRAGMKLHLATGVRTKEYFQFNENIKGLEVCKSVQDIIITHQGGAMYITVDGKHLPSDKVYELAINDGFENVNDFMEWFNTDFEGQIIHWTDLKY</sequence>
<keyword evidence="2" id="KW-1185">Reference proteome</keyword>
<proteinExistence type="predicted"/>
<dbReference type="EMBL" id="JACIEP010000008">
    <property type="protein sequence ID" value="MBB4036575.1"/>
    <property type="molecule type" value="Genomic_DNA"/>
</dbReference>
<comment type="caution">
    <text evidence="1">The sequence shown here is derived from an EMBL/GenBank/DDBJ whole genome shotgun (WGS) entry which is preliminary data.</text>
</comment>
<dbReference type="AlphaFoldDB" id="A0A840CUR2"/>
<evidence type="ECO:0000313" key="2">
    <source>
        <dbReference type="Proteomes" id="UP000555103"/>
    </source>
</evidence>
<organism evidence="1 2">
    <name type="scientific">Dysgonomonas hofstadii</name>
    <dbReference type="NCBI Taxonomy" id="637886"/>
    <lineage>
        <taxon>Bacteria</taxon>
        <taxon>Pseudomonadati</taxon>
        <taxon>Bacteroidota</taxon>
        <taxon>Bacteroidia</taxon>
        <taxon>Bacteroidales</taxon>
        <taxon>Dysgonomonadaceae</taxon>
        <taxon>Dysgonomonas</taxon>
    </lineage>
</organism>
<evidence type="ECO:0000313" key="1">
    <source>
        <dbReference type="EMBL" id="MBB4036575.1"/>
    </source>
</evidence>
<name>A0A840CUR2_9BACT</name>
<dbReference type="RefSeq" id="WP_183307475.1">
    <property type="nucleotide sequence ID" value="NZ_JACIEP010000008.1"/>
</dbReference>
<dbReference type="Proteomes" id="UP000555103">
    <property type="component" value="Unassembled WGS sequence"/>
</dbReference>